<sequence length="84" mass="9693">MAKRDSRQRPTTRHSSYERDSWRFTQCVTARPSNFPWLRMIPTWYYTARGHETLRAFATVLCHVASRLGSVTARGHYGSRSCGG</sequence>
<dbReference type="EMBL" id="CABITT030000006">
    <property type="protein sequence ID" value="VVB07036.1"/>
    <property type="molecule type" value="Genomic_DNA"/>
</dbReference>
<protein>
    <submittedName>
        <fullName evidence="1">Uncharacterized protein</fullName>
    </submittedName>
</protein>
<dbReference type="Proteomes" id="UP000489600">
    <property type="component" value="Unassembled WGS sequence"/>
</dbReference>
<evidence type="ECO:0000313" key="1">
    <source>
        <dbReference type="EMBL" id="VVB07036.1"/>
    </source>
</evidence>
<proteinExistence type="predicted"/>
<comment type="caution">
    <text evidence="1">The sequence shown here is derived from an EMBL/GenBank/DDBJ whole genome shotgun (WGS) entry which is preliminary data.</text>
</comment>
<reference evidence="1" key="1">
    <citation type="submission" date="2019-07" db="EMBL/GenBank/DDBJ databases">
        <authorList>
            <person name="Dittberner H."/>
        </authorList>
    </citation>
    <scope>NUCLEOTIDE SEQUENCE [LARGE SCALE GENOMIC DNA]</scope>
</reference>
<gene>
    <name evidence="1" type="ORF">ANE_LOCUS17480</name>
</gene>
<keyword evidence="2" id="KW-1185">Reference proteome</keyword>
<accession>A0A565C099</accession>
<organism evidence="1 2">
    <name type="scientific">Arabis nemorensis</name>
    <dbReference type="NCBI Taxonomy" id="586526"/>
    <lineage>
        <taxon>Eukaryota</taxon>
        <taxon>Viridiplantae</taxon>
        <taxon>Streptophyta</taxon>
        <taxon>Embryophyta</taxon>
        <taxon>Tracheophyta</taxon>
        <taxon>Spermatophyta</taxon>
        <taxon>Magnoliopsida</taxon>
        <taxon>eudicotyledons</taxon>
        <taxon>Gunneridae</taxon>
        <taxon>Pentapetalae</taxon>
        <taxon>rosids</taxon>
        <taxon>malvids</taxon>
        <taxon>Brassicales</taxon>
        <taxon>Brassicaceae</taxon>
        <taxon>Arabideae</taxon>
        <taxon>Arabis</taxon>
    </lineage>
</organism>
<name>A0A565C099_9BRAS</name>
<evidence type="ECO:0000313" key="2">
    <source>
        <dbReference type="Proteomes" id="UP000489600"/>
    </source>
</evidence>
<dbReference type="AlphaFoldDB" id="A0A565C099"/>